<dbReference type="SUPFAM" id="SSF52540">
    <property type="entry name" value="P-loop containing nucleoside triphosphate hydrolases"/>
    <property type="match status" value="1"/>
</dbReference>
<evidence type="ECO:0000313" key="2">
    <source>
        <dbReference type="EMBL" id="KAJ6744173.1"/>
    </source>
</evidence>
<dbReference type="AlphaFoldDB" id="A0A9Q0VAS0"/>
<sequence>MEKKAGLELIVKLLALRRETRLGTKHLTPKIPGRNEYVEKIENILLNLRYKAVGICGMGGTGKTKLARDIFDSEKVNRRFSKRIWLCLSNIQRNDRDSERKDS</sequence>
<reference evidence="2" key="1">
    <citation type="submission" date="2022-11" db="EMBL/GenBank/DDBJ databases">
        <authorList>
            <person name="Hyden B.L."/>
            <person name="Feng K."/>
            <person name="Yates T."/>
            <person name="Jawdy S."/>
            <person name="Smart L.B."/>
            <person name="Muchero W."/>
        </authorList>
    </citation>
    <scope>NUCLEOTIDE SEQUENCE</scope>
    <source>
        <tissue evidence="2">Shoot tip</tissue>
    </source>
</reference>
<dbReference type="InterPro" id="IPR002182">
    <property type="entry name" value="NB-ARC"/>
</dbReference>
<evidence type="ECO:0000313" key="3">
    <source>
        <dbReference type="Proteomes" id="UP001151532"/>
    </source>
</evidence>
<dbReference type="OrthoDB" id="851478at2759"/>
<gene>
    <name evidence="2" type="ORF">OIU79_030485</name>
</gene>
<dbReference type="GO" id="GO:0043531">
    <property type="term" value="F:ADP binding"/>
    <property type="evidence" value="ECO:0007669"/>
    <property type="project" value="InterPro"/>
</dbReference>
<dbReference type="EMBL" id="JAPFFK010000009">
    <property type="protein sequence ID" value="KAJ6744173.1"/>
    <property type="molecule type" value="Genomic_DNA"/>
</dbReference>
<name>A0A9Q0VAS0_SALPP</name>
<evidence type="ECO:0000259" key="1">
    <source>
        <dbReference type="Pfam" id="PF00931"/>
    </source>
</evidence>
<comment type="caution">
    <text evidence="2">The sequence shown here is derived from an EMBL/GenBank/DDBJ whole genome shotgun (WGS) entry which is preliminary data.</text>
</comment>
<dbReference type="Pfam" id="PF00931">
    <property type="entry name" value="NB-ARC"/>
    <property type="match status" value="1"/>
</dbReference>
<organism evidence="2 3">
    <name type="scientific">Salix purpurea</name>
    <name type="common">Purple osier willow</name>
    <dbReference type="NCBI Taxonomy" id="77065"/>
    <lineage>
        <taxon>Eukaryota</taxon>
        <taxon>Viridiplantae</taxon>
        <taxon>Streptophyta</taxon>
        <taxon>Embryophyta</taxon>
        <taxon>Tracheophyta</taxon>
        <taxon>Spermatophyta</taxon>
        <taxon>Magnoliopsida</taxon>
        <taxon>eudicotyledons</taxon>
        <taxon>Gunneridae</taxon>
        <taxon>Pentapetalae</taxon>
        <taxon>rosids</taxon>
        <taxon>fabids</taxon>
        <taxon>Malpighiales</taxon>
        <taxon>Salicaceae</taxon>
        <taxon>Saliceae</taxon>
        <taxon>Salix</taxon>
    </lineage>
</organism>
<dbReference type="Gene3D" id="3.40.50.300">
    <property type="entry name" value="P-loop containing nucleotide triphosphate hydrolases"/>
    <property type="match status" value="1"/>
</dbReference>
<dbReference type="Proteomes" id="UP001151532">
    <property type="component" value="Chromosome 19"/>
</dbReference>
<proteinExistence type="predicted"/>
<keyword evidence="3" id="KW-1185">Reference proteome</keyword>
<protein>
    <recommendedName>
        <fullName evidence="1">NB-ARC domain-containing protein</fullName>
    </recommendedName>
</protein>
<dbReference type="InterPro" id="IPR027417">
    <property type="entry name" value="P-loop_NTPase"/>
</dbReference>
<accession>A0A9Q0VAS0</accession>
<feature type="domain" description="NB-ARC" evidence="1">
    <location>
        <begin position="36"/>
        <end position="90"/>
    </location>
</feature>
<reference evidence="2" key="2">
    <citation type="journal article" date="2023" name="Int. J. Mol. Sci.">
        <title>De Novo Assembly and Annotation of 11 Diverse Shrub Willow (Salix) Genomes Reveals Novel Gene Organization in Sex-Linked Regions.</title>
        <authorList>
            <person name="Hyden B."/>
            <person name="Feng K."/>
            <person name="Yates T.B."/>
            <person name="Jawdy S."/>
            <person name="Cereghino C."/>
            <person name="Smart L.B."/>
            <person name="Muchero W."/>
        </authorList>
    </citation>
    <scope>NUCLEOTIDE SEQUENCE</scope>
    <source>
        <tissue evidence="2">Shoot tip</tissue>
    </source>
</reference>